<keyword evidence="6" id="KW-0255">Endonuclease</keyword>
<dbReference type="EMBL" id="CAJVRL010000092">
    <property type="protein sequence ID" value="CAG8959574.1"/>
    <property type="molecule type" value="Genomic_DNA"/>
</dbReference>
<dbReference type="InterPro" id="IPR050092">
    <property type="entry name" value="RNase_H"/>
</dbReference>
<protein>
    <recommendedName>
        <fullName evidence="3">ribonuclease H</fullName>
        <ecNumber evidence="3">3.1.26.4</ecNumber>
    </recommendedName>
</protein>
<keyword evidence="10" id="KW-1185">Reference proteome</keyword>
<feature type="domain" description="RNase H type-1" evidence="8">
    <location>
        <begin position="16"/>
        <end position="178"/>
    </location>
</feature>
<dbReference type="PANTHER" id="PTHR10642:SF26">
    <property type="entry name" value="RIBONUCLEASE H1"/>
    <property type="match status" value="1"/>
</dbReference>
<keyword evidence="5" id="KW-0479">Metal-binding</keyword>
<proteinExistence type="inferred from homology"/>
<comment type="catalytic activity">
    <reaction evidence="1">
        <text>Endonucleolytic cleavage to 5'-phosphomonoester.</text>
        <dbReference type="EC" id="3.1.26.4"/>
    </reaction>
</comment>
<dbReference type="GO" id="GO:0003676">
    <property type="term" value="F:nucleic acid binding"/>
    <property type="evidence" value="ECO:0007669"/>
    <property type="project" value="InterPro"/>
</dbReference>
<dbReference type="SUPFAM" id="SSF53098">
    <property type="entry name" value="Ribonuclease H-like"/>
    <property type="match status" value="1"/>
</dbReference>
<reference evidence="9" key="1">
    <citation type="submission" date="2021-07" db="EMBL/GenBank/DDBJ databases">
        <authorList>
            <person name="Durling M."/>
        </authorList>
    </citation>
    <scope>NUCLEOTIDE SEQUENCE</scope>
</reference>
<evidence type="ECO:0000256" key="3">
    <source>
        <dbReference type="ARBA" id="ARBA00012180"/>
    </source>
</evidence>
<evidence type="ECO:0000256" key="5">
    <source>
        <dbReference type="ARBA" id="ARBA00022723"/>
    </source>
</evidence>
<evidence type="ECO:0000256" key="4">
    <source>
        <dbReference type="ARBA" id="ARBA00022722"/>
    </source>
</evidence>
<evidence type="ECO:0000256" key="7">
    <source>
        <dbReference type="ARBA" id="ARBA00022801"/>
    </source>
</evidence>
<comment type="similarity">
    <text evidence="2">Belongs to the RNase H family.</text>
</comment>
<evidence type="ECO:0000256" key="2">
    <source>
        <dbReference type="ARBA" id="ARBA00005300"/>
    </source>
</evidence>
<gene>
    <name evidence="9" type="ORF">HYFRA_00001476</name>
</gene>
<evidence type="ECO:0000256" key="1">
    <source>
        <dbReference type="ARBA" id="ARBA00000077"/>
    </source>
</evidence>
<dbReference type="Proteomes" id="UP000696280">
    <property type="component" value="Unassembled WGS sequence"/>
</dbReference>
<dbReference type="AlphaFoldDB" id="A0A9N9L5P7"/>
<dbReference type="InterPro" id="IPR002156">
    <property type="entry name" value="RNaseH_domain"/>
</dbReference>
<keyword evidence="7" id="KW-0378">Hydrolase</keyword>
<dbReference type="InterPro" id="IPR012337">
    <property type="entry name" value="RNaseH-like_sf"/>
</dbReference>
<evidence type="ECO:0000313" key="10">
    <source>
        <dbReference type="Proteomes" id="UP000696280"/>
    </source>
</evidence>
<dbReference type="InterPro" id="IPR036397">
    <property type="entry name" value="RNaseH_sf"/>
</dbReference>
<organism evidence="9 10">
    <name type="scientific">Hymenoscyphus fraxineus</name>
    <dbReference type="NCBI Taxonomy" id="746836"/>
    <lineage>
        <taxon>Eukaryota</taxon>
        <taxon>Fungi</taxon>
        <taxon>Dikarya</taxon>
        <taxon>Ascomycota</taxon>
        <taxon>Pezizomycotina</taxon>
        <taxon>Leotiomycetes</taxon>
        <taxon>Helotiales</taxon>
        <taxon>Helotiaceae</taxon>
        <taxon>Hymenoscyphus</taxon>
    </lineage>
</organism>
<dbReference type="Gene3D" id="3.30.420.10">
    <property type="entry name" value="Ribonuclease H-like superfamily/Ribonuclease H"/>
    <property type="match status" value="1"/>
</dbReference>
<sequence length="186" mass="21465">MSDYYYSATYNESGPSTIRFNIRVDGGCRRNGSPNALGAAAAVFIYTNKDPEKFCEIITPNLRPTSQRAELRAMILALRIALEKYRRVETYTYKPVLEISIRSDSQYAVHCLTDWLNAWDRSGSVWRNSQGKVIANQELIEKALEYEDILRGVGSVRYFQVPREQNMIADRVCNDEMDKYERGERN</sequence>
<keyword evidence="4" id="KW-0540">Nuclease</keyword>
<evidence type="ECO:0000259" key="8">
    <source>
        <dbReference type="PROSITE" id="PS50879"/>
    </source>
</evidence>
<dbReference type="Pfam" id="PF00075">
    <property type="entry name" value="RNase_H"/>
    <property type="match status" value="1"/>
</dbReference>
<evidence type="ECO:0000256" key="6">
    <source>
        <dbReference type="ARBA" id="ARBA00022759"/>
    </source>
</evidence>
<dbReference type="GO" id="GO:0004523">
    <property type="term" value="F:RNA-DNA hybrid ribonuclease activity"/>
    <property type="evidence" value="ECO:0007669"/>
    <property type="project" value="UniProtKB-EC"/>
</dbReference>
<dbReference type="PANTHER" id="PTHR10642">
    <property type="entry name" value="RIBONUCLEASE H1"/>
    <property type="match status" value="1"/>
</dbReference>
<dbReference type="PROSITE" id="PS50879">
    <property type="entry name" value="RNASE_H_1"/>
    <property type="match status" value="1"/>
</dbReference>
<dbReference type="EC" id="3.1.26.4" evidence="3"/>
<name>A0A9N9L5P7_9HELO</name>
<comment type="caution">
    <text evidence="9">The sequence shown here is derived from an EMBL/GenBank/DDBJ whole genome shotgun (WGS) entry which is preliminary data.</text>
</comment>
<dbReference type="GO" id="GO:0046872">
    <property type="term" value="F:metal ion binding"/>
    <property type="evidence" value="ECO:0007669"/>
    <property type="project" value="UniProtKB-KW"/>
</dbReference>
<accession>A0A9N9L5P7</accession>
<dbReference type="GO" id="GO:0043137">
    <property type="term" value="P:DNA replication, removal of RNA primer"/>
    <property type="evidence" value="ECO:0007669"/>
    <property type="project" value="TreeGrafter"/>
</dbReference>
<evidence type="ECO:0000313" key="9">
    <source>
        <dbReference type="EMBL" id="CAG8959574.1"/>
    </source>
</evidence>
<dbReference type="OrthoDB" id="245563at2759"/>